<feature type="transmembrane region" description="Helical" evidence="1">
    <location>
        <begin position="180"/>
        <end position="202"/>
    </location>
</feature>
<reference evidence="2 3" key="1">
    <citation type="submission" date="2016-10" db="EMBL/GenBank/DDBJ databases">
        <authorList>
            <person name="Varghese N."/>
            <person name="Submissions S."/>
        </authorList>
    </citation>
    <scope>NUCLEOTIDE SEQUENCE [LARGE SCALE GENOMIC DNA]</scope>
    <source>
        <strain evidence="2 3">DSM 9169</strain>
    </source>
</reference>
<proteinExistence type="predicted"/>
<gene>
    <name evidence="2" type="ORF">SAMN04489714_1153</name>
</gene>
<evidence type="ECO:0000313" key="3">
    <source>
        <dbReference type="Proteomes" id="UP000198976"/>
    </source>
</evidence>
<feature type="transmembrane region" description="Helical" evidence="1">
    <location>
        <begin position="92"/>
        <end position="113"/>
    </location>
</feature>
<feature type="transmembrane region" description="Helical" evidence="1">
    <location>
        <begin position="223"/>
        <end position="248"/>
    </location>
</feature>
<keyword evidence="1" id="KW-0472">Membrane</keyword>
<organism evidence="2 3">
    <name type="scientific">Schaalia radingae</name>
    <dbReference type="NCBI Taxonomy" id="131110"/>
    <lineage>
        <taxon>Bacteria</taxon>
        <taxon>Bacillati</taxon>
        <taxon>Actinomycetota</taxon>
        <taxon>Actinomycetes</taxon>
        <taxon>Actinomycetales</taxon>
        <taxon>Actinomycetaceae</taxon>
        <taxon>Schaalia</taxon>
    </lineage>
</organism>
<accession>A0ABY0V7P8</accession>
<keyword evidence="1" id="KW-0812">Transmembrane</keyword>
<keyword evidence="3" id="KW-1185">Reference proteome</keyword>
<dbReference type="Proteomes" id="UP000198976">
    <property type="component" value="Chromosome I"/>
</dbReference>
<evidence type="ECO:0000256" key="1">
    <source>
        <dbReference type="SAM" id="Phobius"/>
    </source>
</evidence>
<dbReference type="Pfam" id="PF06168">
    <property type="entry name" value="DUF981"/>
    <property type="match status" value="1"/>
</dbReference>
<evidence type="ECO:0000313" key="2">
    <source>
        <dbReference type="EMBL" id="SDT94915.1"/>
    </source>
</evidence>
<dbReference type="EMBL" id="LT629792">
    <property type="protein sequence ID" value="SDT94915.1"/>
    <property type="molecule type" value="Genomic_DNA"/>
</dbReference>
<sequence length="251" mass="27276">MDDFFRGVESPGMIDWPSMPTYNTLMAVAAGAALIGLAMFFREVRSNSGKTAVRVDGYAMAFGALGLILTTTGLHMTTTWPLAAGGFAYDNVIFGETCLGFGSLLLFACFYLWKQRDHIARSQKALSELLHAAKPLSIFAGGLGLGLWGIAFAGVMYRLFTAPPQEPISGWFAQWPWFEAIFMSLFFFVIGLGCVLFPIGVFRADKEGTSESRGGGILNAVMWLWLACGVAIGLFGCLNFYTHIGLIVNTM</sequence>
<feature type="transmembrane region" description="Helical" evidence="1">
    <location>
        <begin position="20"/>
        <end position="41"/>
    </location>
</feature>
<keyword evidence="1" id="KW-1133">Transmembrane helix</keyword>
<dbReference type="InterPro" id="IPR009324">
    <property type="entry name" value="DUF981"/>
</dbReference>
<name>A0ABY0V7P8_9ACTO</name>
<feature type="transmembrane region" description="Helical" evidence="1">
    <location>
        <begin position="134"/>
        <end position="160"/>
    </location>
</feature>
<protein>
    <submittedName>
        <fullName evidence="2">Uncharacterized membrane protein</fullName>
    </submittedName>
</protein>
<feature type="transmembrane region" description="Helical" evidence="1">
    <location>
        <begin position="53"/>
        <end position="72"/>
    </location>
</feature>